<evidence type="ECO:0000313" key="17">
    <source>
        <dbReference type="Proteomes" id="UP000823405"/>
    </source>
</evidence>
<comment type="pathway">
    <text evidence="3">Sphingolipid metabolism.</text>
</comment>
<feature type="transmembrane region" description="Helical" evidence="14">
    <location>
        <begin position="365"/>
        <end position="387"/>
    </location>
</feature>
<comment type="pathway">
    <text evidence="2">Lipid metabolism; sphingolipid metabolism.</text>
</comment>
<keyword evidence="8" id="KW-0460">Magnesium</keyword>
<dbReference type="OrthoDB" id="387657at2759"/>
<organism evidence="16 17">
    <name type="scientific">Linnemannia gamsii</name>
    <dbReference type="NCBI Taxonomy" id="64522"/>
    <lineage>
        <taxon>Eukaryota</taxon>
        <taxon>Fungi</taxon>
        <taxon>Fungi incertae sedis</taxon>
        <taxon>Mucoromycota</taxon>
        <taxon>Mortierellomycotina</taxon>
        <taxon>Mortierellomycetes</taxon>
        <taxon>Mortierellales</taxon>
        <taxon>Mortierellaceae</taxon>
        <taxon>Linnemannia</taxon>
    </lineage>
</organism>
<evidence type="ECO:0000256" key="12">
    <source>
        <dbReference type="ARBA" id="ARBA00023136"/>
    </source>
</evidence>
<dbReference type="EMBL" id="JAAAIN010000325">
    <property type="protein sequence ID" value="KAG0316158.1"/>
    <property type="molecule type" value="Genomic_DNA"/>
</dbReference>
<dbReference type="InterPro" id="IPR038772">
    <property type="entry name" value="Sph/SMPD2-like"/>
</dbReference>
<gene>
    <name evidence="16" type="primary">ISC1_1</name>
    <name evidence="16" type="ORF">BGZ97_007320</name>
</gene>
<keyword evidence="9" id="KW-0746">Sphingolipid metabolism</keyword>
<dbReference type="SUPFAM" id="SSF56219">
    <property type="entry name" value="DNase I-like"/>
    <property type="match status" value="1"/>
</dbReference>
<sequence>MSLPDTRLSVLTLNCWGLLLPNHRQHRIRVIGQHMLEMNPGYDIVGLQEVWAPQDFILIREIVKDVLPYSKHWTSGLFGSGLATFSKYPIVSSSLTRFALNGDPWPVWQGDWYDGKSCGSVVVSHPLVGEIEVFNTHYHATYDPVGTDDNYLGARISQAWEMSKLFRQSAGLGRQVLAFGDFNSPPRSLAVALLTQYGGVTDSWGSIHPLSQALPRNLTAEQGATLLGITCDTPLNTWTSDSTWINEISRDPIGERLDYIFFSASSEFRCLGSEVVLQEKVPGVGSGPNAPLINVSDHFAVHSVFSVNKNGPPVPRTIPSDPMSFSSSSSPDPKNDSSTLTNLLEQVLSTLKQHLTRAQSKSIRMMYIVTPLLLLATVGLMIGMLWIDFNPRWTLLLAILGVSLLTVSWVACFSYGFFYGGETVSAFTNVIQEVQLALEHSRGSNGGVFPLRDEPFLECSGGQAQAMPAGGPIHLN</sequence>
<keyword evidence="12 14" id="KW-0472">Membrane</keyword>
<dbReference type="GO" id="GO:0016020">
    <property type="term" value="C:membrane"/>
    <property type="evidence" value="ECO:0007669"/>
    <property type="project" value="UniProtKB-SubCell"/>
</dbReference>
<dbReference type="InterPro" id="IPR036691">
    <property type="entry name" value="Endo/exonu/phosph_ase_sf"/>
</dbReference>
<dbReference type="GO" id="GO:0006665">
    <property type="term" value="P:sphingolipid metabolic process"/>
    <property type="evidence" value="ECO:0007669"/>
    <property type="project" value="UniProtKB-KW"/>
</dbReference>
<dbReference type="Gene3D" id="3.60.10.10">
    <property type="entry name" value="Endonuclease/exonuclease/phosphatase"/>
    <property type="match status" value="1"/>
</dbReference>
<evidence type="ECO:0000256" key="1">
    <source>
        <dbReference type="ARBA" id="ARBA00004141"/>
    </source>
</evidence>
<keyword evidence="17" id="KW-1185">Reference proteome</keyword>
<feature type="compositionally biased region" description="Low complexity" evidence="13">
    <location>
        <begin position="319"/>
        <end position="338"/>
    </location>
</feature>
<proteinExistence type="inferred from homology"/>
<feature type="transmembrane region" description="Helical" evidence="14">
    <location>
        <begin position="393"/>
        <end position="418"/>
    </location>
</feature>
<dbReference type="PANTHER" id="PTHR16320:SF24">
    <property type="entry name" value="PHOSPHODIESTERASE, PUTATIVE-RELATED"/>
    <property type="match status" value="1"/>
</dbReference>
<evidence type="ECO:0000256" key="4">
    <source>
        <dbReference type="ARBA" id="ARBA00006335"/>
    </source>
</evidence>
<dbReference type="AlphaFoldDB" id="A0A9P6URK3"/>
<feature type="region of interest" description="Disordered" evidence="13">
    <location>
        <begin position="312"/>
        <end position="338"/>
    </location>
</feature>
<dbReference type="Pfam" id="PF03372">
    <property type="entry name" value="Exo_endo_phos"/>
    <property type="match status" value="1"/>
</dbReference>
<comment type="caution">
    <text evidence="16">The sequence shown here is derived from an EMBL/GenBank/DDBJ whole genome shotgun (WGS) entry which is preliminary data.</text>
</comment>
<keyword evidence="7" id="KW-0378">Hydrolase</keyword>
<comment type="similarity">
    <text evidence="4">Belongs to the neutral sphingomyelinase family.</text>
</comment>
<comment type="subcellular location">
    <subcellularLocation>
        <location evidence="1">Membrane</location>
        <topology evidence="1">Multi-pass membrane protein</topology>
    </subcellularLocation>
</comment>
<evidence type="ECO:0000256" key="3">
    <source>
        <dbReference type="ARBA" id="ARBA00004991"/>
    </source>
</evidence>
<evidence type="ECO:0000256" key="7">
    <source>
        <dbReference type="ARBA" id="ARBA00022801"/>
    </source>
</evidence>
<evidence type="ECO:0000256" key="2">
    <source>
        <dbReference type="ARBA" id="ARBA00004760"/>
    </source>
</evidence>
<name>A0A9P6URK3_9FUNG</name>
<evidence type="ECO:0000256" key="5">
    <source>
        <dbReference type="ARBA" id="ARBA00022692"/>
    </source>
</evidence>
<reference evidence="16" key="1">
    <citation type="journal article" date="2020" name="Fungal Divers.">
        <title>Resolving the Mortierellaceae phylogeny through synthesis of multi-gene phylogenetics and phylogenomics.</title>
        <authorList>
            <person name="Vandepol N."/>
            <person name="Liber J."/>
            <person name="Desiro A."/>
            <person name="Na H."/>
            <person name="Kennedy M."/>
            <person name="Barry K."/>
            <person name="Grigoriev I.V."/>
            <person name="Miller A.N."/>
            <person name="O'Donnell K."/>
            <person name="Stajich J.E."/>
            <person name="Bonito G."/>
        </authorList>
    </citation>
    <scope>NUCLEOTIDE SEQUENCE</scope>
    <source>
        <strain evidence="16">NVP60</strain>
    </source>
</reference>
<accession>A0A9P6URK3</accession>
<evidence type="ECO:0000256" key="8">
    <source>
        <dbReference type="ARBA" id="ARBA00022842"/>
    </source>
</evidence>
<protein>
    <submittedName>
        <fullName evidence="16">Phospholipase C type enzyme</fullName>
    </submittedName>
</protein>
<evidence type="ECO:0000259" key="15">
    <source>
        <dbReference type="Pfam" id="PF03372"/>
    </source>
</evidence>
<dbReference type="Proteomes" id="UP000823405">
    <property type="component" value="Unassembled WGS sequence"/>
</dbReference>
<evidence type="ECO:0000313" key="16">
    <source>
        <dbReference type="EMBL" id="KAG0316158.1"/>
    </source>
</evidence>
<keyword evidence="6" id="KW-0479">Metal-binding</keyword>
<dbReference type="InterPro" id="IPR005135">
    <property type="entry name" value="Endo/exonuclease/phosphatase"/>
</dbReference>
<keyword evidence="5 14" id="KW-0812">Transmembrane</keyword>
<evidence type="ECO:0000256" key="11">
    <source>
        <dbReference type="ARBA" id="ARBA00023098"/>
    </source>
</evidence>
<dbReference type="GO" id="GO:0046872">
    <property type="term" value="F:metal ion binding"/>
    <property type="evidence" value="ECO:0007669"/>
    <property type="project" value="UniProtKB-KW"/>
</dbReference>
<evidence type="ECO:0000256" key="9">
    <source>
        <dbReference type="ARBA" id="ARBA00022919"/>
    </source>
</evidence>
<evidence type="ECO:0000256" key="13">
    <source>
        <dbReference type="SAM" id="MobiDB-lite"/>
    </source>
</evidence>
<keyword evidence="11" id="KW-0443">Lipid metabolism</keyword>
<keyword evidence="10 14" id="KW-1133">Transmembrane helix</keyword>
<evidence type="ECO:0000256" key="14">
    <source>
        <dbReference type="SAM" id="Phobius"/>
    </source>
</evidence>
<dbReference type="GO" id="GO:0004767">
    <property type="term" value="F:sphingomyelin phosphodiesterase activity"/>
    <property type="evidence" value="ECO:0007669"/>
    <property type="project" value="InterPro"/>
</dbReference>
<feature type="domain" description="Endonuclease/exonuclease/phosphatase" evidence="15">
    <location>
        <begin position="11"/>
        <end position="298"/>
    </location>
</feature>
<evidence type="ECO:0000256" key="10">
    <source>
        <dbReference type="ARBA" id="ARBA00022989"/>
    </source>
</evidence>
<dbReference type="PANTHER" id="PTHR16320">
    <property type="entry name" value="SPHINGOMYELINASE FAMILY MEMBER"/>
    <property type="match status" value="1"/>
</dbReference>
<evidence type="ECO:0000256" key="6">
    <source>
        <dbReference type="ARBA" id="ARBA00022723"/>
    </source>
</evidence>